<dbReference type="InterPro" id="IPR051850">
    <property type="entry name" value="Polysacch_Lyase_4"/>
</dbReference>
<organism evidence="4 5">
    <name type="scientific">Oldenlandia corymbosa var. corymbosa</name>
    <dbReference type="NCBI Taxonomy" id="529605"/>
    <lineage>
        <taxon>Eukaryota</taxon>
        <taxon>Viridiplantae</taxon>
        <taxon>Streptophyta</taxon>
        <taxon>Embryophyta</taxon>
        <taxon>Tracheophyta</taxon>
        <taxon>Spermatophyta</taxon>
        <taxon>Magnoliopsida</taxon>
        <taxon>eudicotyledons</taxon>
        <taxon>Gunneridae</taxon>
        <taxon>Pentapetalae</taxon>
        <taxon>asterids</taxon>
        <taxon>lamiids</taxon>
        <taxon>Gentianales</taxon>
        <taxon>Rubiaceae</taxon>
        <taxon>Rubioideae</taxon>
        <taxon>Spermacoceae</taxon>
        <taxon>Hedyotis-Oldenlandia complex</taxon>
        <taxon>Oldenlandia</taxon>
    </lineage>
</organism>
<evidence type="ECO:0000256" key="1">
    <source>
        <dbReference type="ARBA" id="ARBA00022729"/>
    </source>
</evidence>
<dbReference type="Pfam" id="PF14686">
    <property type="entry name" value="fn3_3"/>
    <property type="match status" value="1"/>
</dbReference>
<feature type="domain" description="Rhamnogalacturonan lyase" evidence="2">
    <location>
        <begin position="210"/>
        <end position="398"/>
    </location>
</feature>
<dbReference type="Pfam" id="PF14683">
    <property type="entry name" value="CBM-like"/>
    <property type="match status" value="1"/>
</dbReference>
<dbReference type="AlphaFoldDB" id="A0AAV1DSM0"/>
<dbReference type="InterPro" id="IPR008979">
    <property type="entry name" value="Galactose-bd-like_sf"/>
</dbReference>
<sequence length="416" mass="47384">MMPSYEFKTGGPLKQELTSHTGPTCLADFHSQHYAGIKGLQFETGEAWKKVFGPVLSYLNRELDNVEPYLLWEDAKEQALREIQKWPYNFPLSPDFPRADKRATIRGRLLVSDRFLKIENFPAKSAYVGLARPGLPGSWQSDAKGYQFWTRVDNEGNFTIRNIRAGNYNLYAWVPGVFGDYKYELNIDLLPGDISDLGDLSFRPPRNGPTIWEIGIPDRTAAEFYVPDAALGLANSLYVNHTEKYRQYGLWERYTDLYPLQDLIYRVGHSNYQNDWFFAHVNRRVARNKYVATSWQISFDMDEVLSSANYTLRLALASATMAEVQVRVNDESSVVPDFTTGLIGSDSAIARHGIHGFYWAFSIDIPGNRLLLGNNTIFLKQAKGGCILSGVMYDYIRLEGPKEQINSSTFTKSYIH</sequence>
<gene>
    <name evidence="4" type="ORF">OLC1_LOCUS17785</name>
</gene>
<dbReference type="PANTHER" id="PTHR32018">
    <property type="entry name" value="RHAMNOGALACTURONATE LYASE FAMILY PROTEIN"/>
    <property type="match status" value="1"/>
</dbReference>
<keyword evidence="1" id="KW-0732">Signal</keyword>
<evidence type="ECO:0000259" key="2">
    <source>
        <dbReference type="Pfam" id="PF14683"/>
    </source>
</evidence>
<dbReference type="EMBL" id="OX459123">
    <property type="protein sequence ID" value="CAI9110032.1"/>
    <property type="molecule type" value="Genomic_DNA"/>
</dbReference>
<dbReference type="CDD" id="cd10316">
    <property type="entry name" value="RGL4_M"/>
    <property type="match status" value="1"/>
</dbReference>
<evidence type="ECO:0000313" key="5">
    <source>
        <dbReference type="Proteomes" id="UP001161247"/>
    </source>
</evidence>
<evidence type="ECO:0000313" key="4">
    <source>
        <dbReference type="EMBL" id="CAI9110032.1"/>
    </source>
</evidence>
<proteinExistence type="predicted"/>
<dbReference type="PANTHER" id="PTHR32018:SF18">
    <property type="entry name" value="RHAMNOGALACTURONAN ENDOLYASE"/>
    <property type="match status" value="1"/>
</dbReference>
<name>A0AAV1DSM0_OLDCO</name>
<accession>A0AAV1DSM0</accession>
<dbReference type="CDD" id="cd10317">
    <property type="entry name" value="RGL4_C"/>
    <property type="match status" value="1"/>
</dbReference>
<dbReference type="Gene3D" id="2.60.40.1120">
    <property type="entry name" value="Carboxypeptidase-like, regulatory domain"/>
    <property type="match status" value="1"/>
</dbReference>
<reference evidence="4" key="1">
    <citation type="submission" date="2023-03" db="EMBL/GenBank/DDBJ databases">
        <authorList>
            <person name="Julca I."/>
        </authorList>
    </citation>
    <scope>NUCLEOTIDE SEQUENCE</scope>
</reference>
<keyword evidence="5" id="KW-1185">Reference proteome</keyword>
<feature type="domain" description="Rhamnogalacturonan lyase" evidence="3">
    <location>
        <begin position="124"/>
        <end position="187"/>
    </location>
</feature>
<dbReference type="GO" id="GO:0030246">
    <property type="term" value="F:carbohydrate binding"/>
    <property type="evidence" value="ECO:0007669"/>
    <property type="project" value="InterPro"/>
</dbReference>
<dbReference type="SUPFAM" id="SSF49452">
    <property type="entry name" value="Starch-binding domain-like"/>
    <property type="match status" value="1"/>
</dbReference>
<dbReference type="InterPro" id="IPR029411">
    <property type="entry name" value="RG-lyase_III"/>
</dbReference>
<evidence type="ECO:0000259" key="3">
    <source>
        <dbReference type="Pfam" id="PF14686"/>
    </source>
</evidence>
<dbReference type="InterPro" id="IPR029413">
    <property type="entry name" value="RG-lyase_II"/>
</dbReference>
<dbReference type="InterPro" id="IPR013784">
    <property type="entry name" value="Carb-bd-like_fold"/>
</dbReference>
<dbReference type="SUPFAM" id="SSF49785">
    <property type="entry name" value="Galactose-binding domain-like"/>
    <property type="match status" value="1"/>
</dbReference>
<protein>
    <submittedName>
        <fullName evidence="4">OLC1v1009992C1</fullName>
    </submittedName>
</protein>
<dbReference type="Gene3D" id="2.60.120.260">
    <property type="entry name" value="Galactose-binding domain-like"/>
    <property type="match status" value="1"/>
</dbReference>
<dbReference type="Proteomes" id="UP001161247">
    <property type="component" value="Chromosome 6"/>
</dbReference>